<feature type="domain" description="TIR" evidence="9">
    <location>
        <begin position="421"/>
        <end position="555"/>
    </location>
</feature>
<name>A0A8S3U6M3_MYTED</name>
<dbReference type="GO" id="GO:0005886">
    <property type="term" value="C:plasma membrane"/>
    <property type="evidence" value="ECO:0007669"/>
    <property type="project" value="TreeGrafter"/>
</dbReference>
<comment type="caution">
    <text evidence="10">The sequence shown here is derived from an EMBL/GenBank/DDBJ whole genome shotgun (WGS) entry which is preliminary data.</text>
</comment>
<dbReference type="PRINTS" id="PR01537">
    <property type="entry name" value="INTRLKN1R1F"/>
</dbReference>
<dbReference type="PROSITE" id="PS50104">
    <property type="entry name" value="TIR"/>
    <property type="match status" value="1"/>
</dbReference>
<evidence type="ECO:0000256" key="3">
    <source>
        <dbReference type="ARBA" id="ARBA00022692"/>
    </source>
</evidence>
<dbReference type="Gene3D" id="3.80.10.10">
    <property type="entry name" value="Ribonuclease Inhibitor"/>
    <property type="match status" value="1"/>
</dbReference>
<evidence type="ECO:0000256" key="6">
    <source>
        <dbReference type="ARBA" id="ARBA00023136"/>
    </source>
</evidence>
<evidence type="ECO:0000256" key="8">
    <source>
        <dbReference type="SAM" id="SignalP"/>
    </source>
</evidence>
<proteinExistence type="inferred from homology"/>
<dbReference type="PANTHER" id="PTHR24365">
    <property type="entry name" value="TOLL-LIKE RECEPTOR"/>
    <property type="match status" value="1"/>
</dbReference>
<keyword evidence="5 7" id="KW-1133">Transmembrane helix</keyword>
<comment type="similarity">
    <text evidence="2">Belongs to the Toll-like receptor family.</text>
</comment>
<comment type="subcellular location">
    <subcellularLocation>
        <location evidence="1">Membrane</location>
        <topology evidence="1">Single-pass membrane protein</topology>
    </subcellularLocation>
</comment>
<accession>A0A8S3U6M3</accession>
<dbReference type="InterPro" id="IPR035897">
    <property type="entry name" value="Toll_tir_struct_dom_sf"/>
</dbReference>
<dbReference type="Pfam" id="PF13676">
    <property type="entry name" value="TIR_2"/>
    <property type="match status" value="1"/>
</dbReference>
<dbReference type="EMBL" id="CAJPWZ010002421">
    <property type="protein sequence ID" value="CAG2238297.1"/>
    <property type="molecule type" value="Genomic_DNA"/>
</dbReference>
<organism evidence="10 11">
    <name type="scientific">Mytilus edulis</name>
    <name type="common">Blue mussel</name>
    <dbReference type="NCBI Taxonomy" id="6550"/>
    <lineage>
        <taxon>Eukaryota</taxon>
        <taxon>Metazoa</taxon>
        <taxon>Spiralia</taxon>
        <taxon>Lophotrochozoa</taxon>
        <taxon>Mollusca</taxon>
        <taxon>Bivalvia</taxon>
        <taxon>Autobranchia</taxon>
        <taxon>Pteriomorphia</taxon>
        <taxon>Mytilida</taxon>
        <taxon>Mytiloidea</taxon>
        <taxon>Mytilidae</taxon>
        <taxon>Mytilinae</taxon>
        <taxon>Mytilus</taxon>
    </lineage>
</organism>
<dbReference type="SMART" id="SM00255">
    <property type="entry name" value="TIR"/>
    <property type="match status" value="1"/>
</dbReference>
<feature type="signal peptide" evidence="8">
    <location>
        <begin position="1"/>
        <end position="18"/>
    </location>
</feature>
<dbReference type="GO" id="GO:0007165">
    <property type="term" value="P:signal transduction"/>
    <property type="evidence" value="ECO:0007669"/>
    <property type="project" value="InterPro"/>
</dbReference>
<dbReference type="GO" id="GO:0038023">
    <property type="term" value="F:signaling receptor activity"/>
    <property type="evidence" value="ECO:0007669"/>
    <property type="project" value="TreeGrafter"/>
</dbReference>
<dbReference type="SUPFAM" id="SSF52200">
    <property type="entry name" value="Toll/Interleukin receptor TIR domain"/>
    <property type="match status" value="1"/>
</dbReference>
<evidence type="ECO:0000256" key="1">
    <source>
        <dbReference type="ARBA" id="ARBA00004167"/>
    </source>
</evidence>
<evidence type="ECO:0000256" key="4">
    <source>
        <dbReference type="ARBA" id="ARBA00022729"/>
    </source>
</evidence>
<reference evidence="10" key="1">
    <citation type="submission" date="2021-03" db="EMBL/GenBank/DDBJ databases">
        <authorList>
            <person name="Bekaert M."/>
        </authorList>
    </citation>
    <scope>NUCLEOTIDE SEQUENCE</scope>
</reference>
<dbReference type="Proteomes" id="UP000683360">
    <property type="component" value="Unassembled WGS sequence"/>
</dbReference>
<keyword evidence="3 7" id="KW-0812">Transmembrane</keyword>
<evidence type="ECO:0000256" key="5">
    <source>
        <dbReference type="ARBA" id="ARBA00022989"/>
    </source>
</evidence>
<dbReference type="PROSITE" id="PS51450">
    <property type="entry name" value="LRR"/>
    <property type="match status" value="2"/>
</dbReference>
<evidence type="ECO:0000313" key="10">
    <source>
        <dbReference type="EMBL" id="CAG2238297.1"/>
    </source>
</evidence>
<dbReference type="SUPFAM" id="SSF52058">
    <property type="entry name" value="L domain-like"/>
    <property type="match status" value="1"/>
</dbReference>
<dbReference type="InterPro" id="IPR032675">
    <property type="entry name" value="LRR_dom_sf"/>
</dbReference>
<keyword evidence="6 7" id="KW-0472">Membrane</keyword>
<dbReference type="InterPro" id="IPR001611">
    <property type="entry name" value="Leu-rich_rpt"/>
</dbReference>
<dbReference type="PANTHER" id="PTHR24365:SF541">
    <property type="entry name" value="PROTEIN TOLL-RELATED"/>
    <property type="match status" value="1"/>
</dbReference>
<protein>
    <recommendedName>
        <fullName evidence="9">TIR domain-containing protein</fullName>
    </recommendedName>
</protein>
<keyword evidence="4 8" id="KW-0732">Signal</keyword>
<dbReference type="AlphaFoldDB" id="A0A8S3U6M3"/>
<evidence type="ECO:0000313" key="11">
    <source>
        <dbReference type="Proteomes" id="UP000683360"/>
    </source>
</evidence>
<evidence type="ECO:0000256" key="2">
    <source>
        <dbReference type="ARBA" id="ARBA00009634"/>
    </source>
</evidence>
<feature type="transmembrane region" description="Helical" evidence="7">
    <location>
        <begin position="375"/>
        <end position="398"/>
    </location>
</feature>
<gene>
    <name evidence="10" type="ORF">MEDL_50727</name>
</gene>
<keyword evidence="11" id="KW-1185">Reference proteome</keyword>
<sequence>MMIFTYFILILHLNVVLNCEHSINLTYNRLCEWKIRGKQAEVLCNIKGDMEWSFNDFRKWRSCFPAISQFYLTVSCAAGVSISLHRPLEVLGMDSINIDSCYIKNFYEISSRKIRNNRNYLKSMKIINSVFEFKDSDMWKKCNDKSDSLIHTCQFSVFLNEFILRNISTKYIMDMHDVSSFQIEEMKERMKNVSLLKRECAYEHLKYFEISESPNSFTYTHIHDIFSKSVFSQLKTLNLSMNGLKAFPTVLSLETWSTKFGKLRQLDFSNNNITQLDFLSTERYLQNLNFELNLSNNNIRLLTKADLQSLKYLYYKNVIVNLRYNRGMKCICKKLNVEQVFRTTWGQNYSYLKSACVNNCNIDSDTENTSSSHQFIAYSGLVFFFSFGTLVTSSLLCLRRIFRKNKKKDSYEVQSFLSSESIYDAFISYSSKDEHWIYDTLVHNLESNIPGIRLCLHQRDFVPGATIAENIIRSIDESTHTLVVLTENFSKSEWCQMEFQKAFHQTLKHRKHLIVIVLGDLDTSTLNRDITFCIKTYTFLKVSEILFWPKLYNVLTK</sequence>
<evidence type="ECO:0000256" key="7">
    <source>
        <dbReference type="SAM" id="Phobius"/>
    </source>
</evidence>
<evidence type="ECO:0000259" key="9">
    <source>
        <dbReference type="PROSITE" id="PS50104"/>
    </source>
</evidence>
<dbReference type="Gene3D" id="3.40.50.10140">
    <property type="entry name" value="Toll/interleukin-1 receptor homology (TIR) domain"/>
    <property type="match status" value="1"/>
</dbReference>
<feature type="chain" id="PRO_5035833843" description="TIR domain-containing protein" evidence="8">
    <location>
        <begin position="19"/>
        <end position="557"/>
    </location>
</feature>
<dbReference type="InterPro" id="IPR000157">
    <property type="entry name" value="TIR_dom"/>
</dbReference>
<dbReference type="OrthoDB" id="6097466at2759"/>